<dbReference type="InterPro" id="IPR053136">
    <property type="entry name" value="UTP_pyrophosphatase-like"/>
</dbReference>
<dbReference type="InterPro" id="IPR002725">
    <property type="entry name" value="YgjP-like_metallopeptidase"/>
</dbReference>
<dbReference type="PANTHER" id="PTHR30399">
    <property type="entry name" value="UNCHARACTERIZED PROTEIN YGJP"/>
    <property type="match status" value="1"/>
</dbReference>
<organism evidence="2 3">
    <name type="scientific">Plasticicumulans acidivorans</name>
    <dbReference type="NCBI Taxonomy" id="886464"/>
    <lineage>
        <taxon>Bacteria</taxon>
        <taxon>Pseudomonadati</taxon>
        <taxon>Pseudomonadota</taxon>
        <taxon>Gammaproteobacteria</taxon>
        <taxon>Candidatus Competibacteraceae</taxon>
        <taxon>Plasticicumulans</taxon>
    </lineage>
</organism>
<feature type="domain" description="YgjP-like metallopeptidase" evidence="1">
    <location>
        <begin position="18"/>
        <end position="218"/>
    </location>
</feature>
<evidence type="ECO:0000313" key="2">
    <source>
        <dbReference type="EMBL" id="PWV60593.1"/>
    </source>
</evidence>
<dbReference type="AlphaFoldDB" id="A0A317MT73"/>
<keyword evidence="3" id="KW-1185">Reference proteome</keyword>
<sequence>MSRRELPPLTVRESPRARHVRLRAVPARGIEIVVPAGFPPRELIGIVERHREWIELQHARLQHHLAGLGVPSQVELPALDECWTISVEPGKRTGLSCQDNRLQLRASDDVSARSLLRRFVLRRAQETLPARLAATAEATGLHYTAVGIRAQRTRWGSCSRQGHISLNAKLLFLPPELVRHVMVHELCHTVHLDHSPAFWALVARHDPLWQSLRQRLRSLPAMAPAWFEV</sequence>
<dbReference type="Gene3D" id="3.30.2010.10">
    <property type="entry name" value="Metalloproteases ('zincins'), catalytic domain"/>
    <property type="match status" value="1"/>
</dbReference>
<dbReference type="Proteomes" id="UP000246569">
    <property type="component" value="Unassembled WGS sequence"/>
</dbReference>
<reference evidence="2 3" key="1">
    <citation type="submission" date="2018-05" db="EMBL/GenBank/DDBJ databases">
        <title>Genomic Encyclopedia of Type Strains, Phase IV (KMG-IV): sequencing the most valuable type-strain genomes for metagenomic binning, comparative biology and taxonomic classification.</title>
        <authorList>
            <person name="Goeker M."/>
        </authorList>
    </citation>
    <scope>NUCLEOTIDE SEQUENCE [LARGE SCALE GENOMIC DNA]</scope>
    <source>
        <strain evidence="2 3">DSM 23606</strain>
    </source>
</reference>
<dbReference type="CDD" id="cd07344">
    <property type="entry name" value="M48_yhfN_like"/>
    <property type="match status" value="1"/>
</dbReference>
<gene>
    <name evidence="2" type="ORF">C7443_107168</name>
</gene>
<accession>A0A317MT73</accession>
<dbReference type="EMBL" id="QGTJ01000007">
    <property type="protein sequence ID" value="PWV60593.1"/>
    <property type="molecule type" value="Genomic_DNA"/>
</dbReference>
<dbReference type="PANTHER" id="PTHR30399:SF1">
    <property type="entry name" value="UTP PYROPHOSPHATASE"/>
    <property type="match status" value="1"/>
</dbReference>
<evidence type="ECO:0000259" key="1">
    <source>
        <dbReference type="Pfam" id="PF01863"/>
    </source>
</evidence>
<name>A0A317MT73_9GAMM</name>
<protein>
    <recommendedName>
        <fullName evidence="1">YgjP-like metallopeptidase domain-containing protein</fullName>
    </recommendedName>
</protein>
<evidence type="ECO:0000313" key="3">
    <source>
        <dbReference type="Proteomes" id="UP000246569"/>
    </source>
</evidence>
<dbReference type="RefSeq" id="WP_110019072.1">
    <property type="nucleotide sequence ID" value="NZ_QGTJ01000007.1"/>
</dbReference>
<proteinExistence type="predicted"/>
<dbReference type="Pfam" id="PF01863">
    <property type="entry name" value="YgjP-like"/>
    <property type="match status" value="1"/>
</dbReference>
<comment type="caution">
    <text evidence="2">The sequence shown here is derived from an EMBL/GenBank/DDBJ whole genome shotgun (WGS) entry which is preliminary data.</text>
</comment>
<dbReference type="OrthoDB" id="9811177at2"/>